<name>A0A853DRG2_9MICO</name>
<sequence length="91" mass="10162">MDRRLSAAIVAYIRDEGSALPGRHPERVPDPELRARVEAVIHRLDAIRPDETARDLLTWADRQAAAVAAESGGLAPEAVRALRDLLSWEWR</sequence>
<organism evidence="1 2">
    <name type="scientific">Leifsonia naganoensis</name>
    <dbReference type="NCBI Taxonomy" id="150025"/>
    <lineage>
        <taxon>Bacteria</taxon>
        <taxon>Bacillati</taxon>
        <taxon>Actinomycetota</taxon>
        <taxon>Actinomycetes</taxon>
        <taxon>Micrococcales</taxon>
        <taxon>Microbacteriaceae</taxon>
        <taxon>Leifsonia</taxon>
    </lineage>
</organism>
<proteinExistence type="predicted"/>
<dbReference type="Proteomes" id="UP000521075">
    <property type="component" value="Unassembled WGS sequence"/>
</dbReference>
<evidence type="ECO:0000313" key="2">
    <source>
        <dbReference type="Proteomes" id="UP000521075"/>
    </source>
</evidence>
<comment type="caution">
    <text evidence="1">The sequence shown here is derived from an EMBL/GenBank/DDBJ whole genome shotgun (WGS) entry which is preliminary data.</text>
</comment>
<evidence type="ECO:0000313" key="1">
    <source>
        <dbReference type="EMBL" id="NYK11158.1"/>
    </source>
</evidence>
<dbReference type="EMBL" id="JACCHJ010000001">
    <property type="protein sequence ID" value="NYK11158.1"/>
    <property type="molecule type" value="Genomic_DNA"/>
</dbReference>
<gene>
    <name evidence="1" type="ORF">HNR14_003039</name>
</gene>
<dbReference type="AlphaFoldDB" id="A0A853DRG2"/>
<accession>A0A853DRG2</accession>
<keyword evidence="2" id="KW-1185">Reference proteome</keyword>
<reference evidence="1 2" key="1">
    <citation type="submission" date="2020-07" db="EMBL/GenBank/DDBJ databases">
        <title>Sequencing the genomes of 1000 actinobacteria strains.</title>
        <authorList>
            <person name="Klenk H.-P."/>
        </authorList>
    </citation>
    <scope>NUCLEOTIDE SEQUENCE [LARGE SCALE GENOMIC DNA]</scope>
    <source>
        <strain evidence="1 2">DSM 15166</strain>
    </source>
</reference>
<protein>
    <submittedName>
        <fullName evidence="1">Uncharacterized protein</fullName>
    </submittedName>
</protein>
<dbReference type="RefSeq" id="WP_179701707.1">
    <property type="nucleotide sequence ID" value="NZ_BAAAHA010000001.1"/>
</dbReference>